<dbReference type="AlphaFoldDB" id="A0A0A9D317"/>
<reference evidence="1" key="1">
    <citation type="submission" date="2014-09" db="EMBL/GenBank/DDBJ databases">
        <authorList>
            <person name="Magalhaes I.L.F."/>
            <person name="Oliveira U."/>
            <person name="Santos F.R."/>
            <person name="Vidigal T.H.D.A."/>
            <person name="Brescovit A.D."/>
            <person name="Santos A.J."/>
        </authorList>
    </citation>
    <scope>NUCLEOTIDE SEQUENCE</scope>
    <source>
        <tissue evidence="1">Shoot tissue taken approximately 20 cm above the soil surface</tissue>
    </source>
</reference>
<protein>
    <submittedName>
        <fullName evidence="1">Uncharacterized protein</fullName>
    </submittedName>
</protein>
<proteinExistence type="predicted"/>
<accession>A0A0A9D317</accession>
<name>A0A0A9D317_ARUDO</name>
<dbReference type="EMBL" id="GBRH01216817">
    <property type="protein sequence ID" value="JAD81078.1"/>
    <property type="molecule type" value="Transcribed_RNA"/>
</dbReference>
<evidence type="ECO:0000313" key="1">
    <source>
        <dbReference type="EMBL" id="JAD81078.1"/>
    </source>
</evidence>
<organism evidence="1">
    <name type="scientific">Arundo donax</name>
    <name type="common">Giant reed</name>
    <name type="synonym">Donax arundinaceus</name>
    <dbReference type="NCBI Taxonomy" id="35708"/>
    <lineage>
        <taxon>Eukaryota</taxon>
        <taxon>Viridiplantae</taxon>
        <taxon>Streptophyta</taxon>
        <taxon>Embryophyta</taxon>
        <taxon>Tracheophyta</taxon>
        <taxon>Spermatophyta</taxon>
        <taxon>Magnoliopsida</taxon>
        <taxon>Liliopsida</taxon>
        <taxon>Poales</taxon>
        <taxon>Poaceae</taxon>
        <taxon>PACMAD clade</taxon>
        <taxon>Arundinoideae</taxon>
        <taxon>Arundineae</taxon>
        <taxon>Arundo</taxon>
    </lineage>
</organism>
<sequence>MHRLDAFLLRLDGRELLSLRCLHGLPLQMKCFLQPRIGLISHLLGTLQLLENFSLLLLLLLLLQLLLRLRELYLNRGKLCLQLLRRLYGLLLLRLLRGLPLLLRRRGEPGGGLGRGRLAVGRPGRLVSGTRRTRRRAMGGTRLGHSRLARLAVLGGRRRRRRALLLRRFAVALRLGPARFGLGALHC</sequence>
<reference evidence="1" key="2">
    <citation type="journal article" date="2015" name="Data Brief">
        <title>Shoot transcriptome of the giant reed, Arundo donax.</title>
        <authorList>
            <person name="Barrero R.A."/>
            <person name="Guerrero F.D."/>
            <person name="Moolhuijzen P."/>
            <person name="Goolsby J.A."/>
            <person name="Tidwell J."/>
            <person name="Bellgard S.E."/>
            <person name="Bellgard M.I."/>
        </authorList>
    </citation>
    <scope>NUCLEOTIDE SEQUENCE</scope>
    <source>
        <tissue evidence="1">Shoot tissue taken approximately 20 cm above the soil surface</tissue>
    </source>
</reference>